<keyword evidence="3" id="KW-1185">Reference proteome</keyword>
<dbReference type="AlphaFoldDB" id="A0A166V7H4"/>
<dbReference type="EMBL" id="AUYB01000133">
    <property type="protein sequence ID" value="KZN31801.1"/>
    <property type="molecule type" value="Genomic_DNA"/>
</dbReference>
<dbReference type="Proteomes" id="UP000076643">
    <property type="component" value="Unassembled WGS sequence"/>
</dbReference>
<evidence type="ECO:0000313" key="3">
    <source>
        <dbReference type="Proteomes" id="UP000076643"/>
    </source>
</evidence>
<protein>
    <recommendedName>
        <fullName evidence="4">DUF1444 family protein</fullName>
    </recommendedName>
</protein>
<proteinExistence type="predicted"/>
<evidence type="ECO:0008006" key="4">
    <source>
        <dbReference type="Google" id="ProtNLM"/>
    </source>
</evidence>
<reference evidence="2 3" key="1">
    <citation type="submission" date="2013-07" db="EMBL/GenBank/DDBJ databases">
        <title>Comparative Genomic and Metabolomic Analysis of Twelve Strains of Pseudoalteromonas luteoviolacea.</title>
        <authorList>
            <person name="Vynne N.G."/>
            <person name="Mansson M."/>
            <person name="Gram L."/>
        </authorList>
    </citation>
    <scope>NUCLEOTIDE SEQUENCE [LARGE SCALE GENOMIC DNA]</scope>
    <source>
        <strain evidence="2 3">DSM 6061</strain>
    </source>
</reference>
<dbReference type="InterPro" id="IPR010838">
    <property type="entry name" value="DUF1444"/>
</dbReference>
<dbReference type="RefSeq" id="WP_063365881.1">
    <property type="nucleotide sequence ID" value="NZ_AQHB01000049.1"/>
</dbReference>
<comment type="caution">
    <text evidence="2">The sequence shown here is derived from an EMBL/GenBank/DDBJ whole genome shotgun (WGS) entry which is preliminary data.</text>
</comment>
<feature type="signal peptide" evidence="1">
    <location>
        <begin position="1"/>
        <end position="18"/>
    </location>
</feature>
<dbReference type="PATRIC" id="fig|1365250.3.peg.4345"/>
<organism evidence="2 3">
    <name type="scientific">Pseudoalteromonas luteoviolacea DSM 6061</name>
    <dbReference type="NCBI Taxonomy" id="1365250"/>
    <lineage>
        <taxon>Bacteria</taxon>
        <taxon>Pseudomonadati</taxon>
        <taxon>Pseudomonadota</taxon>
        <taxon>Gammaproteobacteria</taxon>
        <taxon>Alteromonadales</taxon>
        <taxon>Pseudoalteromonadaceae</taxon>
        <taxon>Pseudoalteromonas</taxon>
    </lineage>
</organism>
<name>A0A166V7H4_9GAMM</name>
<evidence type="ECO:0000313" key="2">
    <source>
        <dbReference type="EMBL" id="KZN31801.1"/>
    </source>
</evidence>
<keyword evidence="1" id="KW-0732">Signal</keyword>
<feature type="chain" id="PRO_5007881011" description="DUF1444 family protein" evidence="1">
    <location>
        <begin position="19"/>
        <end position="284"/>
    </location>
</feature>
<sequence>MKSLIVVIILALSYSSVASTEQYLNRQEFAKRYVETIAKIHPTATAKVVGDLEVKIKLPNNDELTSFLDNAYAEYKNSPEDIDGVLTTYAESIIFPDTLGKIKPNKSQIFPVIKDKHYVVQAEKMLENSGNKGLVYEKLNDILYVLYAFDTPKAIRFMTGSDLTDLALEKSELRSLSKTNLKSAHTNVRLEGDPASLSMLVADGTYEASFILFDDIWTKEQFPVMGNIVVYIPTRDLVFVTGSEDKENLAKVQEIFFNQGSNWSHGISEVGFVRVNNSWQEFHQ</sequence>
<accession>A0A166V7H4</accession>
<evidence type="ECO:0000256" key="1">
    <source>
        <dbReference type="SAM" id="SignalP"/>
    </source>
</evidence>
<gene>
    <name evidence="2" type="ORF">N475_22705</name>
</gene>
<dbReference type="Pfam" id="PF07285">
    <property type="entry name" value="DUF1444"/>
    <property type="match status" value="1"/>
</dbReference>